<dbReference type="PANTHER" id="PTHR44591:SF23">
    <property type="entry name" value="CHEY SUBFAMILY"/>
    <property type="match status" value="1"/>
</dbReference>
<gene>
    <name evidence="5" type="ORF">BG61_41410</name>
</gene>
<keyword evidence="6" id="KW-1185">Reference proteome</keyword>
<name>A0A069PEQ8_9BURK</name>
<dbReference type="SUPFAM" id="SSF52172">
    <property type="entry name" value="CheY-like"/>
    <property type="match status" value="1"/>
</dbReference>
<keyword evidence="3" id="KW-1133">Transmembrane helix</keyword>
<keyword evidence="3" id="KW-0472">Membrane</keyword>
<dbReference type="EMBL" id="JFHC01000095">
    <property type="protein sequence ID" value="KDR38314.1"/>
    <property type="molecule type" value="Genomic_DNA"/>
</dbReference>
<proteinExistence type="predicted"/>
<feature type="domain" description="Response regulatory" evidence="4">
    <location>
        <begin position="3"/>
        <end position="113"/>
    </location>
</feature>
<dbReference type="InterPro" id="IPR050595">
    <property type="entry name" value="Bact_response_regulator"/>
</dbReference>
<evidence type="ECO:0000259" key="4">
    <source>
        <dbReference type="PROSITE" id="PS50110"/>
    </source>
</evidence>
<dbReference type="SMART" id="SM00448">
    <property type="entry name" value="REC"/>
    <property type="match status" value="1"/>
</dbReference>
<organism evidence="5 6">
    <name type="scientific">Caballeronia glathei</name>
    <dbReference type="NCBI Taxonomy" id="60547"/>
    <lineage>
        <taxon>Bacteria</taxon>
        <taxon>Pseudomonadati</taxon>
        <taxon>Pseudomonadota</taxon>
        <taxon>Betaproteobacteria</taxon>
        <taxon>Burkholderiales</taxon>
        <taxon>Burkholderiaceae</taxon>
        <taxon>Caballeronia</taxon>
    </lineage>
</organism>
<evidence type="ECO:0000313" key="5">
    <source>
        <dbReference type="EMBL" id="KDR38314.1"/>
    </source>
</evidence>
<dbReference type="Proteomes" id="UP000027466">
    <property type="component" value="Unassembled WGS sequence"/>
</dbReference>
<dbReference type="Gene3D" id="3.40.50.2300">
    <property type="match status" value="1"/>
</dbReference>
<dbReference type="InterPro" id="IPR001789">
    <property type="entry name" value="Sig_transdc_resp-reg_receiver"/>
</dbReference>
<dbReference type="Pfam" id="PF00072">
    <property type="entry name" value="Response_reg"/>
    <property type="match status" value="1"/>
</dbReference>
<evidence type="ECO:0000256" key="2">
    <source>
        <dbReference type="PROSITE-ProRule" id="PRU00169"/>
    </source>
</evidence>
<sequence>MVSVLLVDDGTAALGSLALLVAAHGHLVNMAINGMDVLRRVRTNRPDVVVADCEMPVMDGVDLTREMQADPELARVPVVLLLAGAGRRRVRVFAVLRKPFAPTKLLELIKRIDRRNPKLLAALGRGRATR</sequence>
<evidence type="ECO:0000313" key="6">
    <source>
        <dbReference type="Proteomes" id="UP000027466"/>
    </source>
</evidence>
<evidence type="ECO:0000256" key="3">
    <source>
        <dbReference type="SAM" id="Phobius"/>
    </source>
</evidence>
<feature type="transmembrane region" description="Helical" evidence="3">
    <location>
        <begin position="12"/>
        <end position="32"/>
    </location>
</feature>
<dbReference type="PANTHER" id="PTHR44591">
    <property type="entry name" value="STRESS RESPONSE REGULATOR PROTEIN 1"/>
    <property type="match status" value="1"/>
</dbReference>
<keyword evidence="3" id="KW-0812">Transmembrane</keyword>
<dbReference type="GO" id="GO:0000160">
    <property type="term" value="P:phosphorelay signal transduction system"/>
    <property type="evidence" value="ECO:0007669"/>
    <property type="project" value="InterPro"/>
</dbReference>
<dbReference type="PROSITE" id="PS50110">
    <property type="entry name" value="RESPONSE_REGULATORY"/>
    <property type="match status" value="1"/>
</dbReference>
<accession>A0A069PEQ8</accession>
<dbReference type="AlphaFoldDB" id="A0A069PEQ8"/>
<evidence type="ECO:0000256" key="1">
    <source>
        <dbReference type="ARBA" id="ARBA00022553"/>
    </source>
</evidence>
<keyword evidence="1 2" id="KW-0597">Phosphoprotein</keyword>
<protein>
    <submittedName>
        <fullName evidence="5">Response regulator receiver protein</fullName>
    </submittedName>
</protein>
<reference evidence="5 6" key="1">
    <citation type="submission" date="2014-03" db="EMBL/GenBank/DDBJ databases">
        <title>Draft Genome Sequences of Four Burkholderia Strains.</title>
        <authorList>
            <person name="Liu X.Y."/>
            <person name="Li C.X."/>
            <person name="Xu J.H."/>
        </authorList>
    </citation>
    <scope>NUCLEOTIDE SEQUENCE [LARGE SCALE GENOMIC DNA]</scope>
    <source>
        <strain evidence="5 6">DSM 50014</strain>
    </source>
</reference>
<dbReference type="InterPro" id="IPR011006">
    <property type="entry name" value="CheY-like_superfamily"/>
</dbReference>
<feature type="modified residue" description="4-aspartylphosphate" evidence="2">
    <location>
        <position position="52"/>
    </location>
</feature>
<comment type="caution">
    <text evidence="5">The sequence shown here is derived from an EMBL/GenBank/DDBJ whole genome shotgun (WGS) entry which is preliminary data.</text>
</comment>